<feature type="domain" description="DH" evidence="10">
    <location>
        <begin position="153"/>
        <end position="349"/>
    </location>
</feature>
<dbReference type="AlphaFoldDB" id="A0A3B4BE92"/>
<dbReference type="SUPFAM" id="SSF48065">
    <property type="entry name" value="DBL homology domain (DH-domain)"/>
    <property type="match status" value="1"/>
</dbReference>
<name>A0A3B4BE92_9GOBI</name>
<dbReference type="Pfam" id="PF17838">
    <property type="entry name" value="PH_16"/>
    <property type="match status" value="1"/>
</dbReference>
<dbReference type="FunFam" id="2.30.29.30:FF:000021">
    <property type="entry name" value="Rho guanine nucleotide exchange factor 2"/>
    <property type="match status" value="1"/>
</dbReference>
<dbReference type="GO" id="GO:0007015">
    <property type="term" value="P:actin filament organization"/>
    <property type="evidence" value="ECO:0007669"/>
    <property type="project" value="TreeGrafter"/>
</dbReference>
<dbReference type="GO" id="GO:0032587">
    <property type="term" value="C:ruffle membrane"/>
    <property type="evidence" value="ECO:0007669"/>
    <property type="project" value="TreeGrafter"/>
</dbReference>
<dbReference type="InterPro" id="IPR011993">
    <property type="entry name" value="PH-like_dom_sf"/>
</dbReference>
<evidence type="ECO:0000256" key="6">
    <source>
        <dbReference type="ARBA" id="ARBA00022771"/>
    </source>
</evidence>
<evidence type="ECO:0000256" key="4">
    <source>
        <dbReference type="ARBA" id="ARBA00022658"/>
    </source>
</evidence>
<dbReference type="GO" id="GO:0008017">
    <property type="term" value="F:microtubule binding"/>
    <property type="evidence" value="ECO:0007669"/>
    <property type="project" value="TreeGrafter"/>
</dbReference>
<dbReference type="InterPro" id="IPR041020">
    <property type="entry name" value="PH_16"/>
</dbReference>
<dbReference type="GO" id="GO:0035023">
    <property type="term" value="P:regulation of Rho protein signal transduction"/>
    <property type="evidence" value="ECO:0007669"/>
    <property type="project" value="TreeGrafter"/>
</dbReference>
<evidence type="ECO:0000259" key="10">
    <source>
        <dbReference type="PROSITE" id="PS50010"/>
    </source>
</evidence>
<dbReference type="InterPro" id="IPR035899">
    <property type="entry name" value="DBL_dom_sf"/>
</dbReference>
<dbReference type="GO" id="GO:0005085">
    <property type="term" value="F:guanyl-nucleotide exchange factor activity"/>
    <property type="evidence" value="ECO:0007669"/>
    <property type="project" value="UniProtKB-KW"/>
</dbReference>
<dbReference type="Gene3D" id="1.20.900.10">
    <property type="entry name" value="Dbl homology (DH) domain"/>
    <property type="match status" value="1"/>
</dbReference>
<dbReference type="PANTHER" id="PTHR13944:SF20">
    <property type="entry name" value="RHO GUANINE NUCLEOTIDE EXCHANGE FACTOR 2"/>
    <property type="match status" value="1"/>
</dbReference>
<accession>A0A3B4BE92</accession>
<evidence type="ECO:0000256" key="5">
    <source>
        <dbReference type="ARBA" id="ARBA00022723"/>
    </source>
</evidence>
<keyword evidence="5" id="KW-0479">Metal-binding</keyword>
<keyword evidence="7" id="KW-0862">Zinc</keyword>
<dbReference type="SMART" id="SM00233">
    <property type="entry name" value="PH"/>
    <property type="match status" value="1"/>
</dbReference>
<evidence type="ECO:0000313" key="11">
    <source>
        <dbReference type="Ensembl" id="ENSPMGP00000027874.1"/>
    </source>
</evidence>
<dbReference type="InterPro" id="IPR051632">
    <property type="entry name" value="Rho_GEF"/>
</dbReference>
<keyword evidence="3" id="KW-0597">Phosphoprotein</keyword>
<evidence type="ECO:0000256" key="2">
    <source>
        <dbReference type="ARBA" id="ARBA00022490"/>
    </source>
</evidence>
<keyword evidence="8" id="KW-0175">Coiled coil</keyword>
<dbReference type="GO" id="GO:0000902">
    <property type="term" value="P:cell morphogenesis"/>
    <property type="evidence" value="ECO:0007669"/>
    <property type="project" value="TreeGrafter"/>
</dbReference>
<sequence>LVVCGINVHSHCQDGCPDCSKTKHRVSRSGRSVTRRLPERPSSAVYASDSFRRSILGSCRGRGLSLSKSVSSNNIVGFLSEDSSLGLRRILSQSTDSLIFRTRALSVESLTAEGQYSNVMEDTDAEGQHFKADSWSLAVDRTYLQKHHRVVIKRQDVIYELIQTELHHMRTLRVLERVYRQGLQDELHLDPSTVEILFPQLEHLCHIHGRFLSQLLQRRSDSLEPGSARNYTIHRLGDILLDQFSGQPAEDMRKTYAEFCTRHLKAVKVYKETLSKDKRVQAFIQRIGRSPALRRHGYQECILLVTQRICKYPVLIQRILDSTVDEEEASSLSQALLKARELLTAIEQQMDELQKSQRVEEIHATLDPKVVARVRDGRVFRPEELLRRSLLHEGTLFWKSPGSRLKEVQVLLLTDILVFLQEKDQKYIFTSLDKPPVLSLQNLIVRPIANQERGLFCISDASPPEMYELHAASKEERTVWSQHIQQAVRKCPSREEFPLIESEHKARIRRLKADLQHKDSEVLDLLHQRVALFSELSELSSGQSLHSANTRSLFRADTLQAPRAERLLLEATKEGIIDNCHDPSLSCLSALFFSLLSLELGGDLGSSHAHLHLISNQAAPGEDKGSQDLTLSARSSSYPLWYNSAWLSSYLCSL</sequence>
<dbReference type="CDD" id="cd00160">
    <property type="entry name" value="RhoGEF"/>
    <property type="match status" value="1"/>
</dbReference>
<organism evidence="11 12">
    <name type="scientific">Periophthalmus magnuspinnatus</name>
    <dbReference type="NCBI Taxonomy" id="409849"/>
    <lineage>
        <taxon>Eukaryota</taxon>
        <taxon>Metazoa</taxon>
        <taxon>Chordata</taxon>
        <taxon>Craniata</taxon>
        <taxon>Vertebrata</taxon>
        <taxon>Euteleostomi</taxon>
        <taxon>Actinopterygii</taxon>
        <taxon>Neopterygii</taxon>
        <taxon>Teleostei</taxon>
        <taxon>Neoteleostei</taxon>
        <taxon>Acanthomorphata</taxon>
        <taxon>Gobiaria</taxon>
        <taxon>Gobiiformes</taxon>
        <taxon>Gobioidei</taxon>
        <taxon>Gobiidae</taxon>
        <taxon>Oxudercinae</taxon>
        <taxon>Periophthalmus</taxon>
    </lineage>
</organism>
<comment type="subcellular location">
    <subcellularLocation>
        <location evidence="1">Cytoplasm</location>
    </subcellularLocation>
</comment>
<dbReference type="GO" id="GO:0045666">
    <property type="term" value="P:positive regulation of neuron differentiation"/>
    <property type="evidence" value="ECO:0007669"/>
    <property type="project" value="TreeGrafter"/>
</dbReference>
<dbReference type="PROSITE" id="PS50003">
    <property type="entry name" value="PH_DOMAIN"/>
    <property type="match status" value="1"/>
</dbReference>
<dbReference type="GO" id="GO:0005737">
    <property type="term" value="C:cytoplasm"/>
    <property type="evidence" value="ECO:0007669"/>
    <property type="project" value="UniProtKB-SubCell"/>
</dbReference>
<dbReference type="InterPro" id="IPR000219">
    <property type="entry name" value="DH_dom"/>
</dbReference>
<keyword evidence="2" id="KW-0963">Cytoplasm</keyword>
<evidence type="ECO:0000259" key="9">
    <source>
        <dbReference type="PROSITE" id="PS50003"/>
    </source>
</evidence>
<dbReference type="PANTHER" id="PTHR13944">
    <property type="entry name" value="AGAP007712-PA"/>
    <property type="match status" value="1"/>
</dbReference>
<dbReference type="SMART" id="SM00325">
    <property type="entry name" value="RhoGEF"/>
    <property type="match status" value="1"/>
</dbReference>
<reference evidence="11" key="2">
    <citation type="submission" date="2025-09" db="UniProtKB">
        <authorList>
            <consortium name="Ensembl"/>
        </authorList>
    </citation>
    <scope>IDENTIFICATION</scope>
</reference>
<reference evidence="11" key="1">
    <citation type="submission" date="2025-08" db="UniProtKB">
        <authorList>
            <consortium name="Ensembl"/>
        </authorList>
    </citation>
    <scope>IDENTIFICATION</scope>
</reference>
<evidence type="ECO:0008006" key="13">
    <source>
        <dbReference type="Google" id="ProtNLM"/>
    </source>
</evidence>
<evidence type="ECO:0000256" key="8">
    <source>
        <dbReference type="ARBA" id="ARBA00023054"/>
    </source>
</evidence>
<evidence type="ECO:0000313" key="12">
    <source>
        <dbReference type="Proteomes" id="UP000261520"/>
    </source>
</evidence>
<dbReference type="GO" id="GO:0008270">
    <property type="term" value="F:zinc ion binding"/>
    <property type="evidence" value="ECO:0007669"/>
    <property type="project" value="UniProtKB-KW"/>
</dbReference>
<proteinExistence type="predicted"/>
<keyword evidence="4" id="KW-0344">Guanine-nucleotide releasing factor</keyword>
<dbReference type="Pfam" id="PF00621">
    <property type="entry name" value="RhoGEF"/>
    <property type="match status" value="1"/>
</dbReference>
<dbReference type="FunFam" id="1.20.900.10:FF:000004">
    <property type="entry name" value="Rho guanine nucleotide exchange factor 2"/>
    <property type="match status" value="1"/>
</dbReference>
<dbReference type="GO" id="GO:0005856">
    <property type="term" value="C:cytoskeleton"/>
    <property type="evidence" value="ECO:0007669"/>
    <property type="project" value="TreeGrafter"/>
</dbReference>
<evidence type="ECO:0000256" key="7">
    <source>
        <dbReference type="ARBA" id="ARBA00022833"/>
    </source>
</evidence>
<keyword evidence="12" id="KW-1185">Reference proteome</keyword>
<dbReference type="PROSITE" id="PS50010">
    <property type="entry name" value="DH_2"/>
    <property type="match status" value="1"/>
</dbReference>
<evidence type="ECO:0000256" key="1">
    <source>
        <dbReference type="ARBA" id="ARBA00004496"/>
    </source>
</evidence>
<keyword evidence="6" id="KW-0863">Zinc-finger</keyword>
<dbReference type="InterPro" id="IPR001849">
    <property type="entry name" value="PH_domain"/>
</dbReference>
<dbReference type="Ensembl" id="ENSPMGT00000029689.1">
    <property type="protein sequence ID" value="ENSPMGP00000027874.1"/>
    <property type="gene ID" value="ENSPMGG00000022439.1"/>
</dbReference>
<feature type="domain" description="PH" evidence="9">
    <location>
        <begin position="389"/>
        <end position="489"/>
    </location>
</feature>
<dbReference type="Gene3D" id="2.30.29.30">
    <property type="entry name" value="Pleckstrin-homology domain (PH domain)/Phosphotyrosine-binding domain (PTB)"/>
    <property type="match status" value="1"/>
</dbReference>
<evidence type="ECO:0000256" key="3">
    <source>
        <dbReference type="ARBA" id="ARBA00022553"/>
    </source>
</evidence>
<dbReference type="Proteomes" id="UP000261520">
    <property type="component" value="Unplaced"/>
</dbReference>
<dbReference type="SUPFAM" id="SSF50729">
    <property type="entry name" value="PH domain-like"/>
    <property type="match status" value="1"/>
</dbReference>
<protein>
    <recommendedName>
        <fullName evidence="13">Rho guanine nucleotide exchange factor (GEF) 1a</fullName>
    </recommendedName>
</protein>